<keyword evidence="1" id="KW-0479">Metal-binding</keyword>
<dbReference type="InterPro" id="IPR036163">
    <property type="entry name" value="HMA_dom_sf"/>
</dbReference>
<dbReference type="InterPro" id="IPR000428">
    <property type="entry name" value="Cu-bd"/>
</dbReference>
<dbReference type="Gene3D" id="3.30.70.100">
    <property type="match status" value="1"/>
</dbReference>
<sequence length="70" mass="7372">MTIELKVPTISCQHCVNAITSEVSQLQGVQRVAVDLGSKQVSVEADERVTTAAVIGAINEAGYDDVSVLN</sequence>
<organism evidence="4">
    <name type="scientific">uncultured Chloroflexia bacterium</name>
    <dbReference type="NCBI Taxonomy" id="1672391"/>
    <lineage>
        <taxon>Bacteria</taxon>
        <taxon>Bacillati</taxon>
        <taxon>Chloroflexota</taxon>
        <taxon>Chloroflexia</taxon>
        <taxon>environmental samples</taxon>
    </lineage>
</organism>
<dbReference type="NCBIfam" id="TIGR00003">
    <property type="entry name" value="copper ion binding protein"/>
    <property type="match status" value="1"/>
</dbReference>
<dbReference type="EMBL" id="CADCTR010002245">
    <property type="protein sequence ID" value="CAA9341363.1"/>
    <property type="molecule type" value="Genomic_DNA"/>
</dbReference>
<dbReference type="GO" id="GO:0005507">
    <property type="term" value="F:copper ion binding"/>
    <property type="evidence" value="ECO:0007669"/>
    <property type="project" value="InterPro"/>
</dbReference>
<gene>
    <name evidence="4" type="ORF">AVDCRST_MAG93-6667</name>
</gene>
<dbReference type="PROSITE" id="PS01047">
    <property type="entry name" value="HMA_1"/>
    <property type="match status" value="1"/>
</dbReference>
<feature type="domain" description="HMA" evidence="3">
    <location>
        <begin position="1"/>
        <end position="66"/>
    </location>
</feature>
<accession>A0A6J4LVW8</accession>
<dbReference type="Pfam" id="PF00403">
    <property type="entry name" value="HMA"/>
    <property type="match status" value="1"/>
</dbReference>
<evidence type="ECO:0000256" key="1">
    <source>
        <dbReference type="ARBA" id="ARBA00022723"/>
    </source>
</evidence>
<name>A0A6J4LVW8_9CHLR</name>
<dbReference type="SUPFAM" id="SSF55008">
    <property type="entry name" value="HMA, heavy metal-associated domain"/>
    <property type="match status" value="1"/>
</dbReference>
<dbReference type="CDD" id="cd00371">
    <property type="entry name" value="HMA"/>
    <property type="match status" value="1"/>
</dbReference>
<keyword evidence="2" id="KW-0186">Copper</keyword>
<evidence type="ECO:0000259" key="3">
    <source>
        <dbReference type="PROSITE" id="PS50846"/>
    </source>
</evidence>
<reference evidence="4" key="1">
    <citation type="submission" date="2020-02" db="EMBL/GenBank/DDBJ databases">
        <authorList>
            <person name="Meier V. D."/>
        </authorList>
    </citation>
    <scope>NUCLEOTIDE SEQUENCE</scope>
    <source>
        <strain evidence="4">AVDCRST_MAG93</strain>
    </source>
</reference>
<evidence type="ECO:0000256" key="2">
    <source>
        <dbReference type="ARBA" id="ARBA00023008"/>
    </source>
</evidence>
<protein>
    <recommendedName>
        <fullName evidence="3">HMA domain-containing protein</fullName>
    </recommendedName>
</protein>
<dbReference type="GO" id="GO:0006825">
    <property type="term" value="P:copper ion transport"/>
    <property type="evidence" value="ECO:0007669"/>
    <property type="project" value="InterPro"/>
</dbReference>
<dbReference type="InterPro" id="IPR017969">
    <property type="entry name" value="Heavy-metal-associated_CS"/>
</dbReference>
<proteinExistence type="predicted"/>
<dbReference type="InterPro" id="IPR006121">
    <property type="entry name" value="HMA_dom"/>
</dbReference>
<dbReference type="PROSITE" id="PS50846">
    <property type="entry name" value="HMA_2"/>
    <property type="match status" value="1"/>
</dbReference>
<evidence type="ECO:0000313" key="4">
    <source>
        <dbReference type="EMBL" id="CAA9341363.1"/>
    </source>
</evidence>
<dbReference type="InterPro" id="IPR006122">
    <property type="entry name" value="HMA_Cu_ion-bd"/>
</dbReference>
<dbReference type="PRINTS" id="PR00944">
    <property type="entry name" value="CUEXPORT"/>
</dbReference>
<dbReference type="AlphaFoldDB" id="A0A6J4LVW8"/>